<evidence type="ECO:0000313" key="2">
    <source>
        <dbReference type="EMBL" id="MBL0426822.1"/>
    </source>
</evidence>
<evidence type="ECO:0000256" key="1">
    <source>
        <dbReference type="SAM" id="SignalP"/>
    </source>
</evidence>
<protein>
    <recommendedName>
        <fullName evidence="4">Lipoprotein</fullName>
    </recommendedName>
</protein>
<sequence length="48" mass="5227">MARKFLLALLLPLAACSSMTPYHAQPSPCDAGENSYACQVERYHNISG</sequence>
<organism evidence="2 3">
    <name type="scientific">Ramlibacter alkalitolerans</name>
    <dbReference type="NCBI Taxonomy" id="2039631"/>
    <lineage>
        <taxon>Bacteria</taxon>
        <taxon>Pseudomonadati</taxon>
        <taxon>Pseudomonadota</taxon>
        <taxon>Betaproteobacteria</taxon>
        <taxon>Burkholderiales</taxon>
        <taxon>Comamonadaceae</taxon>
        <taxon>Ramlibacter</taxon>
    </lineage>
</organism>
<accession>A0ABS1JRD9</accession>
<evidence type="ECO:0008006" key="4">
    <source>
        <dbReference type="Google" id="ProtNLM"/>
    </source>
</evidence>
<proteinExistence type="predicted"/>
<keyword evidence="1" id="KW-0732">Signal</keyword>
<dbReference type="Proteomes" id="UP000622707">
    <property type="component" value="Unassembled WGS sequence"/>
</dbReference>
<keyword evidence="3" id="KW-1185">Reference proteome</keyword>
<comment type="caution">
    <text evidence="2">The sequence shown here is derived from an EMBL/GenBank/DDBJ whole genome shotgun (WGS) entry which is preliminary data.</text>
</comment>
<dbReference type="RefSeq" id="WP_201691177.1">
    <property type="nucleotide sequence ID" value="NZ_JAEQND010000009.1"/>
</dbReference>
<reference evidence="2 3" key="1">
    <citation type="journal article" date="2017" name="Int. J. Syst. Evol. Microbiol.">
        <title>Ramlibacter alkalitolerans sp. nov., alkali-tolerant bacterium isolated from soil of ginseng.</title>
        <authorList>
            <person name="Lee D.H."/>
            <person name="Cha C.J."/>
        </authorList>
    </citation>
    <scope>NUCLEOTIDE SEQUENCE [LARGE SCALE GENOMIC DNA]</scope>
    <source>
        <strain evidence="2 3">KACC 19305</strain>
    </source>
</reference>
<name>A0ABS1JRD9_9BURK</name>
<evidence type="ECO:0000313" key="3">
    <source>
        <dbReference type="Proteomes" id="UP000622707"/>
    </source>
</evidence>
<feature type="signal peptide" evidence="1">
    <location>
        <begin position="1"/>
        <end position="24"/>
    </location>
</feature>
<gene>
    <name evidence="2" type="ORF">JI746_17040</name>
</gene>
<dbReference type="EMBL" id="JAEQND010000009">
    <property type="protein sequence ID" value="MBL0426822.1"/>
    <property type="molecule type" value="Genomic_DNA"/>
</dbReference>
<feature type="chain" id="PRO_5046305918" description="Lipoprotein" evidence="1">
    <location>
        <begin position="25"/>
        <end position="48"/>
    </location>
</feature>